<organism evidence="1 2">
    <name type="scientific">Trifolium medium</name>
    <dbReference type="NCBI Taxonomy" id="97028"/>
    <lineage>
        <taxon>Eukaryota</taxon>
        <taxon>Viridiplantae</taxon>
        <taxon>Streptophyta</taxon>
        <taxon>Embryophyta</taxon>
        <taxon>Tracheophyta</taxon>
        <taxon>Spermatophyta</taxon>
        <taxon>Magnoliopsida</taxon>
        <taxon>eudicotyledons</taxon>
        <taxon>Gunneridae</taxon>
        <taxon>Pentapetalae</taxon>
        <taxon>rosids</taxon>
        <taxon>fabids</taxon>
        <taxon>Fabales</taxon>
        <taxon>Fabaceae</taxon>
        <taxon>Papilionoideae</taxon>
        <taxon>50 kb inversion clade</taxon>
        <taxon>NPAAA clade</taxon>
        <taxon>Hologalegina</taxon>
        <taxon>IRL clade</taxon>
        <taxon>Trifolieae</taxon>
        <taxon>Trifolium</taxon>
    </lineage>
</organism>
<evidence type="ECO:0000313" key="1">
    <source>
        <dbReference type="EMBL" id="MCI40893.1"/>
    </source>
</evidence>
<proteinExistence type="predicted"/>
<sequence length="112" mass="12881">NGIVRRDEEGDEMTRLVSRFSLCWSNKHFMRTTEYYLTKEETMNPEDKAGFEALKVFVKGFSPAPWETKAGVPVLDEPGNEQYSRRFINTKELIDCKNCSRDEALRDGPGAQ</sequence>
<reference evidence="1 2" key="1">
    <citation type="journal article" date="2018" name="Front. Plant Sci.">
        <title>Red Clover (Trifolium pratense) and Zigzag Clover (T. medium) - A Picture of Genomic Similarities and Differences.</title>
        <authorList>
            <person name="Dluhosova J."/>
            <person name="Istvanek J."/>
            <person name="Nedelnik J."/>
            <person name="Repkova J."/>
        </authorList>
    </citation>
    <scope>NUCLEOTIDE SEQUENCE [LARGE SCALE GENOMIC DNA]</scope>
    <source>
        <strain evidence="2">cv. 10/8</strain>
        <tissue evidence="1">Leaf</tissue>
    </source>
</reference>
<comment type="caution">
    <text evidence="1">The sequence shown here is derived from an EMBL/GenBank/DDBJ whole genome shotgun (WGS) entry which is preliminary data.</text>
</comment>
<feature type="non-terminal residue" evidence="1">
    <location>
        <position position="1"/>
    </location>
</feature>
<protein>
    <submittedName>
        <fullName evidence="1">Uncharacterized protein</fullName>
    </submittedName>
</protein>
<name>A0A392RW80_9FABA</name>
<evidence type="ECO:0000313" key="2">
    <source>
        <dbReference type="Proteomes" id="UP000265520"/>
    </source>
</evidence>
<dbReference type="Proteomes" id="UP000265520">
    <property type="component" value="Unassembled WGS sequence"/>
</dbReference>
<dbReference type="AlphaFoldDB" id="A0A392RW80"/>
<accession>A0A392RW80</accession>
<keyword evidence="2" id="KW-1185">Reference proteome</keyword>
<dbReference type="EMBL" id="LXQA010285115">
    <property type="protein sequence ID" value="MCI40893.1"/>
    <property type="molecule type" value="Genomic_DNA"/>
</dbReference>